<comment type="similarity">
    <text evidence="3">Belongs to the CotF family.</text>
</comment>
<dbReference type="Pfam" id="PF07875">
    <property type="entry name" value="Coat_F"/>
    <property type="match status" value="1"/>
</dbReference>
<organism evidence="4 5">
    <name type="scientific">Paenibacillus woosongensis</name>
    <dbReference type="NCBI Taxonomy" id="307580"/>
    <lineage>
        <taxon>Bacteria</taxon>
        <taxon>Bacillati</taxon>
        <taxon>Bacillota</taxon>
        <taxon>Bacilli</taxon>
        <taxon>Bacillales</taxon>
        <taxon>Paenibacillaceae</taxon>
        <taxon>Paenibacillus</taxon>
    </lineage>
</organism>
<name>A0ABQ4MM16_9BACL</name>
<sequence length="170" mass="19461">MSKNNQMYQHPHLAWHETMELHELTAFQTNQLENFKMVVNDVTNPQLRALYLEAIKSLEHNLKELLQFYPKAPQWPQGTRHGKNPGMDLTPFYAGQLLGFAKTAVRTYAASITETATPQLRETFTKQLNAAIQLHAKTFNFMLEKGYYPAYDLPKLLANDVANANRVLAL</sequence>
<dbReference type="PANTHER" id="PTHR39183:SF1">
    <property type="entry name" value="SPORE COAT PROTEIN F-LIKE PROTEIN YHCQ"/>
    <property type="match status" value="1"/>
</dbReference>
<protein>
    <submittedName>
        <fullName evidence="4">Spore coat protein F</fullName>
    </submittedName>
</protein>
<keyword evidence="4" id="KW-0946">Virion</keyword>
<accession>A0ABQ4MM16</accession>
<keyword evidence="5" id="KW-1185">Reference proteome</keyword>
<comment type="caution">
    <text evidence="4">The sequence shown here is derived from an EMBL/GenBank/DDBJ whole genome shotgun (WGS) entry which is preliminary data.</text>
</comment>
<proteinExistence type="inferred from homology"/>
<gene>
    <name evidence="4" type="primary">cotF</name>
    <name evidence="4" type="ORF">J15TS10_08600</name>
</gene>
<reference evidence="4 5" key="1">
    <citation type="submission" date="2021-03" db="EMBL/GenBank/DDBJ databases">
        <title>Antimicrobial resistance genes in bacteria isolated from Japanese honey, and their potential for conferring macrolide and lincosamide resistance in the American foulbrood pathogen Paenibacillus larvae.</title>
        <authorList>
            <person name="Okamoto M."/>
            <person name="Kumagai M."/>
            <person name="Kanamori H."/>
            <person name="Takamatsu D."/>
        </authorList>
    </citation>
    <scope>NUCLEOTIDE SEQUENCE [LARGE SCALE GENOMIC DNA]</scope>
    <source>
        <strain evidence="4 5">J15TS10</strain>
    </source>
</reference>
<keyword evidence="4" id="KW-0167">Capsid protein</keyword>
<keyword evidence="1" id="KW-0749">Sporulation</keyword>
<evidence type="ECO:0000313" key="4">
    <source>
        <dbReference type="EMBL" id="GIP57046.1"/>
    </source>
</evidence>
<dbReference type="InterPro" id="IPR012851">
    <property type="entry name" value="Spore_coat_CotF-like"/>
</dbReference>
<evidence type="ECO:0000256" key="2">
    <source>
        <dbReference type="ARBA" id="ARBA00024325"/>
    </source>
</evidence>
<dbReference type="PANTHER" id="PTHR39183">
    <property type="entry name" value="SPORE COAT PROTEIN F-LIKE PROTEIN YHCQ"/>
    <property type="match status" value="1"/>
</dbReference>
<dbReference type="Proteomes" id="UP000681290">
    <property type="component" value="Unassembled WGS sequence"/>
</dbReference>
<comment type="subcellular location">
    <subcellularLocation>
        <location evidence="2">Spore coat</location>
    </subcellularLocation>
</comment>
<evidence type="ECO:0000256" key="3">
    <source>
        <dbReference type="ARBA" id="ARBA00024344"/>
    </source>
</evidence>
<dbReference type="Gene3D" id="1.20.1260.10">
    <property type="match status" value="1"/>
</dbReference>
<evidence type="ECO:0000256" key="1">
    <source>
        <dbReference type="ARBA" id="ARBA00022969"/>
    </source>
</evidence>
<dbReference type="InterPro" id="IPR012347">
    <property type="entry name" value="Ferritin-like"/>
</dbReference>
<dbReference type="EMBL" id="BOSM01000001">
    <property type="protein sequence ID" value="GIP57046.1"/>
    <property type="molecule type" value="Genomic_DNA"/>
</dbReference>
<evidence type="ECO:0000313" key="5">
    <source>
        <dbReference type="Proteomes" id="UP000681290"/>
    </source>
</evidence>